<protein>
    <recommendedName>
        <fullName evidence="3">DUF2577 domain-containing protein</fullName>
    </recommendedName>
</protein>
<comment type="caution">
    <text evidence="1">The sequence shown here is derived from an EMBL/GenBank/DDBJ whole genome shotgun (WGS) entry which is preliminary data.</text>
</comment>
<evidence type="ECO:0008006" key="3">
    <source>
        <dbReference type="Google" id="ProtNLM"/>
    </source>
</evidence>
<accession>A0A432LAK5</accession>
<dbReference type="AlphaFoldDB" id="A0A432LAK5"/>
<gene>
    <name evidence="1" type="ORF">EK386_12895</name>
</gene>
<dbReference type="Proteomes" id="UP000287910">
    <property type="component" value="Unassembled WGS sequence"/>
</dbReference>
<sequence>MAFKPEFPTEGSPISKLFGLMGYVGYNPGGNIVRATVVKEPPNLAVRVDGETIDTSIDGLVCNPELLPHSEIVTINDERVAIEYDNKLNVGTKVYAFEPEHRQLLYILTLAE</sequence>
<reference evidence="1 2" key="1">
    <citation type="submission" date="2018-12" db="EMBL/GenBank/DDBJ databases">
        <title>Lysinibacillus antri sp. nov., isolated from a cave soil.</title>
        <authorList>
            <person name="Narsing Rao M.P."/>
            <person name="Zhang H."/>
            <person name="Dong Z.-Y."/>
            <person name="Niu X.-K."/>
            <person name="Zhang K."/>
            <person name="Fang B.-Z."/>
            <person name="Kang Y.-Q."/>
            <person name="Xiao M."/>
            <person name="Li W.-J."/>
        </authorList>
    </citation>
    <scope>NUCLEOTIDE SEQUENCE [LARGE SCALE GENOMIC DNA]</scope>
    <source>
        <strain evidence="1 2">SYSU K30002</strain>
    </source>
</reference>
<dbReference type="EMBL" id="RYYR01000017">
    <property type="protein sequence ID" value="RUL51100.1"/>
    <property type="molecule type" value="Genomic_DNA"/>
</dbReference>
<dbReference type="RefSeq" id="WP_126659589.1">
    <property type="nucleotide sequence ID" value="NZ_RYYR01000017.1"/>
</dbReference>
<evidence type="ECO:0000313" key="2">
    <source>
        <dbReference type="Proteomes" id="UP000287910"/>
    </source>
</evidence>
<proteinExistence type="predicted"/>
<organism evidence="1 2">
    <name type="scientific">Lysinibacillus antri</name>
    <dbReference type="NCBI Taxonomy" id="2498145"/>
    <lineage>
        <taxon>Bacteria</taxon>
        <taxon>Bacillati</taxon>
        <taxon>Bacillota</taxon>
        <taxon>Bacilli</taxon>
        <taxon>Bacillales</taxon>
        <taxon>Bacillaceae</taxon>
        <taxon>Lysinibacillus</taxon>
    </lineage>
</organism>
<keyword evidence="2" id="KW-1185">Reference proteome</keyword>
<evidence type="ECO:0000313" key="1">
    <source>
        <dbReference type="EMBL" id="RUL51100.1"/>
    </source>
</evidence>
<name>A0A432LAK5_9BACI</name>